<feature type="region of interest" description="Disordered" evidence="2">
    <location>
        <begin position="355"/>
        <end position="374"/>
    </location>
</feature>
<reference evidence="4 5" key="1">
    <citation type="submission" date="2009-05" db="EMBL/GenBank/DDBJ databases">
        <authorList>
            <person name="Setubal J.C."/>
            <person name="Boyle S."/>
            <person name="Crasta O.R."/>
            <person name="Gillespie J.J."/>
            <person name="Kenyon R.W."/>
            <person name="Lu J."/>
            <person name="Mane S."/>
            <person name="Nagrani S."/>
            <person name="Shallom J.M."/>
            <person name="Shallom S."/>
            <person name="Shukla M."/>
            <person name="Snyder E.E."/>
            <person name="Sobral B.W."/>
            <person name="Wattam A.R."/>
            <person name="Will R."/>
            <person name="Williams K."/>
            <person name="Yoo H."/>
            <person name="Munk C."/>
            <person name="Tapia R."/>
            <person name="Green L."/>
            <person name="Rogers Y."/>
            <person name="Detter J.C."/>
            <person name="Bruce D."/>
            <person name="Brettin T.S."/>
            <person name="Tsolis R."/>
        </authorList>
    </citation>
    <scope>NUCLEOTIDE SEQUENCE [LARGE SCALE GENOMIC DNA]</scope>
    <source>
        <strain evidence="4 5">LMG 3301</strain>
    </source>
</reference>
<protein>
    <recommendedName>
        <fullName evidence="3">DUF4139 domain-containing protein</fullName>
    </recommendedName>
</protein>
<dbReference type="Proteomes" id="UP000004386">
    <property type="component" value="Unassembled WGS sequence"/>
</dbReference>
<feature type="compositionally biased region" description="Low complexity" evidence="2">
    <location>
        <begin position="362"/>
        <end position="374"/>
    </location>
</feature>
<accession>C4WPP3</accession>
<name>C4WPP3_9HYPH</name>
<feature type="domain" description="DUF4139" evidence="3">
    <location>
        <begin position="232"/>
        <end position="647"/>
    </location>
</feature>
<dbReference type="InterPro" id="IPR011935">
    <property type="entry name" value="CHP02231"/>
</dbReference>
<dbReference type="EMBL" id="ACQA01000002">
    <property type="protein sequence ID" value="EEQ94150.1"/>
    <property type="molecule type" value="Genomic_DNA"/>
</dbReference>
<dbReference type="AlphaFoldDB" id="C4WPP3"/>
<dbReference type="Pfam" id="PF13598">
    <property type="entry name" value="DUF4139"/>
    <property type="match status" value="1"/>
</dbReference>
<sequence length="684" mass="72597">MTEIPKTIRPYADSFLRRSTVFQRIHVAGAAALLLGTALSGIAVAGDGGGIDAIRLSSGGLAEISRKAVPTADGTIQIEVPFDQVDDVLKSLVLNGNAGTIDRVSLAGPRPLEETFKGLPFTPETLASAPALLASMQGTVVSVTSGGKTVTGKVLGVETRDSEKTAERALLTVLGKDDRIDTLKLGDDAALTVEDPEMRQKLADAVAATGRAKNDGARVVNVHIAGTGGQEVRLNYVIAAPIWKTAYRVVVGKDAKARLQAWAILENASGVDWKGVKIALSSADPVTLKQRLHQLYWKERSEVVVNTASDNVAAPDTGNLLNRVRTRAASDKKAMMAPTMETVAEQAAVAPAPADYGGGTGEAETGATATESDTSATFDLPGSYDLANGDTLSVPIADASVEAQMVSVYTAGSKLRHPIAAIKISNSTGASMPGGILTVYDANAGYIGDAELTGLPKGDIRMASFATDRKVTVTEDRKPTQKIVDIKVVDGAIRTTEKLLETTTYTISGALDGERTIVIEHPVREGWSFVSQAENGRTATHHRLQTNVEAGGEASVTAVDELLLSNSYTLADAEPDVLLGWSSSASDKGVAEKLAQLAEARRKQVDAHRELEKSSEDIQRLAGEQERIRENISAVPENSDLKTKYLKILEESETSIARAVEKREAAQKVADLIDEQVRETIRQF</sequence>
<dbReference type="InterPro" id="IPR037291">
    <property type="entry name" value="DUF4139"/>
</dbReference>
<gene>
    <name evidence="4" type="ORF">OINT_2001367</name>
</gene>
<keyword evidence="1" id="KW-0175">Coiled coil</keyword>
<proteinExistence type="predicted"/>
<comment type="caution">
    <text evidence="4">The sequence shown here is derived from an EMBL/GenBank/DDBJ whole genome shotgun (WGS) entry which is preliminary data.</text>
</comment>
<dbReference type="HOGENOM" id="CLU_025153_0_0_5"/>
<evidence type="ECO:0000313" key="5">
    <source>
        <dbReference type="Proteomes" id="UP000004386"/>
    </source>
</evidence>
<dbReference type="PANTHER" id="PTHR31005:SF8">
    <property type="entry name" value="DUF4139 DOMAIN-CONTAINING PROTEIN"/>
    <property type="match status" value="1"/>
</dbReference>
<organism evidence="4 5">
    <name type="scientific">Brucella intermedia LMG 3301</name>
    <dbReference type="NCBI Taxonomy" id="641118"/>
    <lineage>
        <taxon>Bacteria</taxon>
        <taxon>Pseudomonadati</taxon>
        <taxon>Pseudomonadota</taxon>
        <taxon>Alphaproteobacteria</taxon>
        <taxon>Hyphomicrobiales</taxon>
        <taxon>Brucellaceae</taxon>
        <taxon>Brucella/Ochrobactrum group</taxon>
        <taxon>Brucella</taxon>
    </lineage>
</organism>
<evidence type="ECO:0000259" key="3">
    <source>
        <dbReference type="Pfam" id="PF13598"/>
    </source>
</evidence>
<dbReference type="PANTHER" id="PTHR31005">
    <property type="entry name" value="DUF4139 DOMAIN-CONTAINING PROTEIN"/>
    <property type="match status" value="1"/>
</dbReference>
<evidence type="ECO:0000313" key="4">
    <source>
        <dbReference type="EMBL" id="EEQ94150.1"/>
    </source>
</evidence>
<evidence type="ECO:0000256" key="1">
    <source>
        <dbReference type="SAM" id="Coils"/>
    </source>
</evidence>
<evidence type="ECO:0000256" key="2">
    <source>
        <dbReference type="SAM" id="MobiDB-lite"/>
    </source>
</evidence>
<feature type="coiled-coil region" evidence="1">
    <location>
        <begin position="597"/>
        <end position="669"/>
    </location>
</feature>